<dbReference type="GeneID" id="87883717"/>
<dbReference type="Gene3D" id="3.20.20.70">
    <property type="entry name" value="Aldolase class I"/>
    <property type="match status" value="1"/>
</dbReference>
<dbReference type="PANTHER" id="PTHR10683">
    <property type="entry name" value="TRANSALDOLASE"/>
    <property type="match status" value="1"/>
</dbReference>
<evidence type="ECO:0000313" key="4">
    <source>
        <dbReference type="Proteomes" id="UP001273166"/>
    </source>
</evidence>
<comment type="function">
    <text evidence="2">Catalyzes the rate-limiting step of the non-oxidative phase in the pentose phosphate pathway. Catalyzes the reversible conversion of sedheptulose-7-phosphate and D-glyceraldehyde 3-phosphate into erythrose-4-phosphate and beta-D-fructose 6-phosphate.</text>
</comment>
<dbReference type="PROSITE" id="PS00958">
    <property type="entry name" value="TRANSALDOLASE_2"/>
    <property type="match status" value="1"/>
</dbReference>
<name>A0AAJ0GTF8_9PEZI</name>
<proteinExistence type="predicted"/>
<dbReference type="InterPro" id="IPR013785">
    <property type="entry name" value="Aldolase_TIM"/>
</dbReference>
<evidence type="ECO:0000313" key="3">
    <source>
        <dbReference type="EMBL" id="KAK3305635.1"/>
    </source>
</evidence>
<reference evidence="3" key="2">
    <citation type="submission" date="2023-06" db="EMBL/GenBank/DDBJ databases">
        <authorList>
            <consortium name="Lawrence Berkeley National Laboratory"/>
            <person name="Mondo S.J."/>
            <person name="Hensen N."/>
            <person name="Bonometti L."/>
            <person name="Westerberg I."/>
            <person name="Brannstrom I.O."/>
            <person name="Guillou S."/>
            <person name="Cros-Aarteil S."/>
            <person name="Calhoun S."/>
            <person name="Haridas S."/>
            <person name="Kuo A."/>
            <person name="Pangilinan J."/>
            <person name="Riley R."/>
            <person name="Labutti K."/>
            <person name="Andreopoulos B."/>
            <person name="Lipzen A."/>
            <person name="Chen C."/>
            <person name="Yanf M."/>
            <person name="Daum C."/>
            <person name="Ng V."/>
            <person name="Clum A."/>
            <person name="Steindorff A."/>
            <person name="Ohm R."/>
            <person name="Martin F."/>
            <person name="Silar P."/>
            <person name="Natvig D."/>
            <person name="Lalanne C."/>
            <person name="Gautier V."/>
            <person name="Ament-Velasquez S.L."/>
            <person name="Kruys A."/>
            <person name="Hutchinson M.I."/>
            <person name="Powell A.J."/>
            <person name="Barry K."/>
            <person name="Miller A.N."/>
            <person name="Grigoriev I.V."/>
            <person name="Debuchy R."/>
            <person name="Gladieux P."/>
            <person name="Thoren M.H."/>
            <person name="Johannesson H."/>
        </authorList>
    </citation>
    <scope>NUCLEOTIDE SEQUENCE</scope>
    <source>
        <strain evidence="3">CBS 333.67</strain>
    </source>
</reference>
<dbReference type="SUPFAM" id="SSF51569">
    <property type="entry name" value="Aldolase"/>
    <property type="match status" value="1"/>
</dbReference>
<comment type="caution">
    <text evidence="3">The sequence shown here is derived from an EMBL/GenBank/DDBJ whole genome shotgun (WGS) entry which is preliminary data.</text>
</comment>
<keyword evidence="1" id="KW-0704">Schiff base</keyword>
<evidence type="ECO:0000256" key="2">
    <source>
        <dbReference type="RuleBase" id="RU000501"/>
    </source>
</evidence>
<organism evidence="3 4">
    <name type="scientific">Chaetomium strumarium</name>
    <dbReference type="NCBI Taxonomy" id="1170767"/>
    <lineage>
        <taxon>Eukaryota</taxon>
        <taxon>Fungi</taxon>
        <taxon>Dikarya</taxon>
        <taxon>Ascomycota</taxon>
        <taxon>Pezizomycotina</taxon>
        <taxon>Sordariomycetes</taxon>
        <taxon>Sordariomycetidae</taxon>
        <taxon>Sordariales</taxon>
        <taxon>Chaetomiaceae</taxon>
        <taxon>Chaetomium</taxon>
    </lineage>
</organism>
<comment type="catalytic activity">
    <reaction evidence="2">
        <text>D-sedoheptulose 7-phosphate + D-glyceraldehyde 3-phosphate = D-erythrose 4-phosphate + beta-D-fructose 6-phosphate</text>
        <dbReference type="Rhea" id="RHEA:17053"/>
        <dbReference type="ChEBI" id="CHEBI:16897"/>
        <dbReference type="ChEBI" id="CHEBI:57483"/>
        <dbReference type="ChEBI" id="CHEBI:57634"/>
        <dbReference type="ChEBI" id="CHEBI:59776"/>
        <dbReference type="EC" id="2.2.1.2"/>
    </reaction>
</comment>
<comment type="pathway">
    <text evidence="2">Carbohydrate degradation; pentose phosphate pathway; D-glyceraldehyde 3-phosphate and beta-D-fructose 6-phosphate from D-ribose 5-phosphate and D-xylulose 5-phosphate (non-oxidative stage): step 2/3.</text>
</comment>
<dbReference type="AlphaFoldDB" id="A0AAJ0GTF8"/>
<gene>
    <name evidence="3" type="ORF">B0T15DRAFT_397241</name>
</gene>
<keyword evidence="4" id="KW-1185">Reference proteome</keyword>
<dbReference type="Proteomes" id="UP001273166">
    <property type="component" value="Unassembled WGS sequence"/>
</dbReference>
<dbReference type="GO" id="GO:0004801">
    <property type="term" value="F:transaldolase activity"/>
    <property type="evidence" value="ECO:0007669"/>
    <property type="project" value="UniProtKB-EC"/>
</dbReference>
<dbReference type="GO" id="GO:0005975">
    <property type="term" value="P:carbohydrate metabolic process"/>
    <property type="evidence" value="ECO:0007669"/>
    <property type="project" value="InterPro"/>
</dbReference>
<dbReference type="PANTHER" id="PTHR10683:SF34">
    <property type="entry name" value="TRANSALDOLASE"/>
    <property type="match status" value="1"/>
</dbReference>
<reference evidence="3" key="1">
    <citation type="journal article" date="2023" name="Mol. Phylogenet. Evol.">
        <title>Genome-scale phylogeny and comparative genomics of the fungal order Sordariales.</title>
        <authorList>
            <person name="Hensen N."/>
            <person name="Bonometti L."/>
            <person name="Westerberg I."/>
            <person name="Brannstrom I.O."/>
            <person name="Guillou S."/>
            <person name="Cros-Aarteil S."/>
            <person name="Calhoun S."/>
            <person name="Haridas S."/>
            <person name="Kuo A."/>
            <person name="Mondo S."/>
            <person name="Pangilinan J."/>
            <person name="Riley R."/>
            <person name="LaButti K."/>
            <person name="Andreopoulos B."/>
            <person name="Lipzen A."/>
            <person name="Chen C."/>
            <person name="Yan M."/>
            <person name="Daum C."/>
            <person name="Ng V."/>
            <person name="Clum A."/>
            <person name="Steindorff A."/>
            <person name="Ohm R.A."/>
            <person name="Martin F."/>
            <person name="Silar P."/>
            <person name="Natvig D.O."/>
            <person name="Lalanne C."/>
            <person name="Gautier V."/>
            <person name="Ament-Velasquez S.L."/>
            <person name="Kruys A."/>
            <person name="Hutchinson M.I."/>
            <person name="Powell A.J."/>
            <person name="Barry K."/>
            <person name="Miller A.N."/>
            <person name="Grigoriev I.V."/>
            <person name="Debuchy R."/>
            <person name="Gladieux P."/>
            <person name="Hiltunen Thoren M."/>
            <person name="Johannesson H."/>
        </authorList>
    </citation>
    <scope>NUCLEOTIDE SEQUENCE</scope>
    <source>
        <strain evidence="3">CBS 333.67</strain>
    </source>
</reference>
<dbReference type="EMBL" id="JAUDZG010000004">
    <property type="protein sequence ID" value="KAK3305635.1"/>
    <property type="molecule type" value="Genomic_DNA"/>
</dbReference>
<dbReference type="EC" id="2.2.1.2" evidence="2"/>
<protein>
    <recommendedName>
        <fullName evidence="2">Transaldolase</fullName>
        <ecNumber evidence="2">2.2.1.2</ecNumber>
    </recommendedName>
</protein>
<keyword evidence="2" id="KW-0808">Transferase</keyword>
<dbReference type="InterPro" id="IPR018225">
    <property type="entry name" value="Transaldolase_AS"/>
</dbReference>
<evidence type="ECO:0000256" key="1">
    <source>
        <dbReference type="ARBA" id="ARBA00023270"/>
    </source>
</evidence>
<dbReference type="GO" id="GO:0009052">
    <property type="term" value="P:pentose-phosphate shunt, non-oxidative branch"/>
    <property type="evidence" value="ECO:0007669"/>
    <property type="project" value="TreeGrafter"/>
</dbReference>
<dbReference type="InterPro" id="IPR001585">
    <property type="entry name" value="TAL/FSA"/>
</dbReference>
<accession>A0AAJ0GTF8</accession>
<keyword evidence="2" id="KW-0570">Pentose shunt</keyword>
<sequence length="374" mass="39921">MDNLLDHLRSLNAVDCDTLDAEGELFHFDVGSSALAAELGPFVDCTSNQASTAIAFAELSKVDSNGLPLYQQVIAESVQVAHWLFGKQTDATLEELAVELMMVGLSLRIAPHTTGYLHVQTNPKLAYSTATTVKNAERIVSHFKQLAPDFDTSRVCIKIPSTWEGLQACRELQRKGIATLATIMFSLEQTALAADAGCRYIAPYVNELRVHFDPGYVDTNPALAFCGAAQQYLDSRMNNTTQVMAASLTSIDEVMQLAGLHHITVSPVLLAELAATPAAGWAGRASIGQVVKTAVGAAGGGPAAGTAQLGAENRAAVLDTLVKDESLWRMAFTRSDGGRSETKLVQAINIFADVQDKLEEMVRQADVTARAAAA</sequence>
<dbReference type="Pfam" id="PF00923">
    <property type="entry name" value="TAL_FSA"/>
    <property type="match status" value="1"/>
</dbReference>
<dbReference type="RefSeq" id="XP_062721415.1">
    <property type="nucleotide sequence ID" value="XM_062864888.1"/>
</dbReference>